<dbReference type="InterPro" id="IPR042097">
    <property type="entry name" value="Aminopeptidase_N-like_N_sf"/>
</dbReference>
<dbReference type="GO" id="GO:0016020">
    <property type="term" value="C:membrane"/>
    <property type="evidence" value="ECO:0007669"/>
    <property type="project" value="TreeGrafter"/>
</dbReference>
<dbReference type="GO" id="GO:0006508">
    <property type="term" value="P:proteolysis"/>
    <property type="evidence" value="ECO:0007669"/>
    <property type="project" value="TreeGrafter"/>
</dbReference>
<keyword evidence="1" id="KW-0031">Aminopeptidase</keyword>
<keyword evidence="1" id="KW-0645">Protease</keyword>
<name>A0A3S3NUY3_9ACAR</name>
<reference evidence="1 2" key="1">
    <citation type="journal article" date="2018" name="Gigascience">
        <title>Genomes of trombidid mites reveal novel predicted allergens and laterally-transferred genes associated with secondary metabolism.</title>
        <authorList>
            <person name="Dong X."/>
            <person name="Chaisiri K."/>
            <person name="Xia D."/>
            <person name="Armstrong S.D."/>
            <person name="Fang Y."/>
            <person name="Donnelly M.J."/>
            <person name="Kadowaki T."/>
            <person name="McGarry J.W."/>
            <person name="Darby A.C."/>
            <person name="Makepeace B.L."/>
        </authorList>
    </citation>
    <scope>NUCLEOTIDE SEQUENCE [LARGE SCALE GENOMIC DNA]</scope>
    <source>
        <strain evidence="1">UoL-WK</strain>
    </source>
</reference>
<dbReference type="OrthoDB" id="6337587at2759"/>
<dbReference type="Gene3D" id="2.60.40.1730">
    <property type="entry name" value="tricorn interacting facor f3 domain"/>
    <property type="match status" value="1"/>
</dbReference>
<organism evidence="1 2">
    <name type="scientific">Dinothrombium tinctorium</name>
    <dbReference type="NCBI Taxonomy" id="1965070"/>
    <lineage>
        <taxon>Eukaryota</taxon>
        <taxon>Metazoa</taxon>
        <taxon>Ecdysozoa</taxon>
        <taxon>Arthropoda</taxon>
        <taxon>Chelicerata</taxon>
        <taxon>Arachnida</taxon>
        <taxon>Acari</taxon>
        <taxon>Acariformes</taxon>
        <taxon>Trombidiformes</taxon>
        <taxon>Prostigmata</taxon>
        <taxon>Anystina</taxon>
        <taxon>Parasitengona</taxon>
        <taxon>Trombidioidea</taxon>
        <taxon>Trombidiidae</taxon>
        <taxon>Dinothrombium</taxon>
    </lineage>
</organism>
<dbReference type="GO" id="GO:0070006">
    <property type="term" value="F:metalloaminopeptidase activity"/>
    <property type="evidence" value="ECO:0007669"/>
    <property type="project" value="TreeGrafter"/>
</dbReference>
<feature type="non-terminal residue" evidence="1">
    <location>
        <position position="1"/>
    </location>
</feature>
<dbReference type="EMBL" id="NCKU01016731">
    <property type="protein sequence ID" value="RWR99145.1"/>
    <property type="molecule type" value="Genomic_DNA"/>
</dbReference>
<sequence>PNFKAIFKVEIVHEKEYFVISNLQIAEKDVYSKSLVTSKFKQSALSSPSSLIILITEFECLDAMENGVTLAVCAAAHHIHNTYVALDFSLKTLRFFHDYLNINCAADKIQMVAVPNFSGMLIAKPITIFAETKILHDHIWSDTQTEIEIAALVSQRIIDEVFKKFYFFISFISFFFEIATD</sequence>
<accession>A0A3S3NUY3</accession>
<keyword evidence="2" id="KW-1185">Reference proteome</keyword>
<protein>
    <submittedName>
        <fullName evidence="1">Endoplasmic reticulum aminopeptidase 1-like protein</fullName>
    </submittedName>
</protein>
<dbReference type="AlphaFoldDB" id="A0A3S3NUY3"/>
<dbReference type="Gene3D" id="1.10.390.10">
    <property type="entry name" value="Neutral Protease Domain 2"/>
    <property type="match status" value="1"/>
</dbReference>
<gene>
    <name evidence="1" type="ORF">B4U79_03848</name>
</gene>
<dbReference type="GO" id="GO:0043171">
    <property type="term" value="P:peptide catabolic process"/>
    <property type="evidence" value="ECO:0007669"/>
    <property type="project" value="TreeGrafter"/>
</dbReference>
<dbReference type="GO" id="GO:0008270">
    <property type="term" value="F:zinc ion binding"/>
    <property type="evidence" value="ECO:0007669"/>
    <property type="project" value="TreeGrafter"/>
</dbReference>
<dbReference type="STRING" id="1965070.A0A3S3NUY3"/>
<comment type="caution">
    <text evidence="1">The sequence shown here is derived from an EMBL/GenBank/DDBJ whole genome shotgun (WGS) entry which is preliminary data.</text>
</comment>
<dbReference type="PANTHER" id="PTHR11533">
    <property type="entry name" value="PROTEASE M1 ZINC METALLOPROTEASE"/>
    <property type="match status" value="1"/>
</dbReference>
<proteinExistence type="predicted"/>
<dbReference type="Proteomes" id="UP000285301">
    <property type="component" value="Unassembled WGS sequence"/>
</dbReference>
<dbReference type="PANTHER" id="PTHR11533:SF299">
    <property type="entry name" value="AMINOPEPTIDASE"/>
    <property type="match status" value="1"/>
</dbReference>
<keyword evidence="1" id="KW-0378">Hydrolase</keyword>
<dbReference type="InterPro" id="IPR027268">
    <property type="entry name" value="Peptidase_M4/M1_CTD_sf"/>
</dbReference>
<dbReference type="SUPFAM" id="SSF63737">
    <property type="entry name" value="Leukotriene A4 hydrolase N-terminal domain"/>
    <property type="match status" value="1"/>
</dbReference>
<evidence type="ECO:0000313" key="2">
    <source>
        <dbReference type="Proteomes" id="UP000285301"/>
    </source>
</evidence>
<dbReference type="GO" id="GO:0042277">
    <property type="term" value="F:peptide binding"/>
    <property type="evidence" value="ECO:0007669"/>
    <property type="project" value="TreeGrafter"/>
</dbReference>
<dbReference type="GO" id="GO:0005737">
    <property type="term" value="C:cytoplasm"/>
    <property type="evidence" value="ECO:0007669"/>
    <property type="project" value="TreeGrafter"/>
</dbReference>
<dbReference type="InterPro" id="IPR050344">
    <property type="entry name" value="Peptidase_M1_aminopeptidases"/>
</dbReference>
<evidence type="ECO:0000313" key="1">
    <source>
        <dbReference type="EMBL" id="RWR99145.1"/>
    </source>
</evidence>
<dbReference type="GO" id="GO:0005615">
    <property type="term" value="C:extracellular space"/>
    <property type="evidence" value="ECO:0007669"/>
    <property type="project" value="TreeGrafter"/>
</dbReference>